<protein>
    <submittedName>
        <fullName evidence="3">Zinc ribbon domain-containing protein</fullName>
    </submittedName>
</protein>
<feature type="domain" description="Zinc-ribbon" evidence="2">
    <location>
        <begin position="6"/>
        <end position="27"/>
    </location>
</feature>
<dbReference type="KEGG" id="alq:C7Y71_007750"/>
<accession>A0A5P8E7Q4</accession>
<dbReference type="Proteomes" id="UP000249375">
    <property type="component" value="Chromosome"/>
</dbReference>
<dbReference type="OrthoDB" id="1078822at2"/>
<keyword evidence="1" id="KW-1133">Transmembrane helix</keyword>
<evidence type="ECO:0000313" key="4">
    <source>
        <dbReference type="Proteomes" id="UP000249375"/>
    </source>
</evidence>
<sequence>MALIRCTECGHEISDRAPVCPQCGFPIMKNNFCAECGQRLPEGATECPDCGCPIQQDADSYSPQTSHEPSSGNKKKKYALVLVSGALLLILLLGGGYYFYQKNRNSEFYSTLNEDKSLVDQNNNVSAGDTIADGQYCYKGDWESDKYGAQPCKLVFEKKDGKLRHCRYTNLKHDSRIKLKGTIQNDTLHFVGTIRGKQLVIDLKITDSGNALVGEGADYANGDKAKLKLTISEDVEDLAANLKSDDSFEAEPEWNMAEIDATQNDAYEDYSGTNEYDNSAVSNAVVVSKGDYGYDNASSSAPQWVQGTWRHDVTAPMVGMVASYTLEVCGNTMTFYRNGEMQYSDNFTYQDGRLVGQHGSFSVNERSHRLADGSGRYDKVGGGGSNRSGSMQFSTSYDVIGYLSGKTYREASTGGMLQIRQEGCYVNGQCMTGAPRVSNFSSTSAVVRASTIPSGSITFYVDIVNNTITDSFGNRYY</sequence>
<proteinExistence type="predicted"/>
<organism evidence="3 4">
    <name type="scientific">Pseudoprevotella muciniphila</name>
    <dbReference type="NCBI Taxonomy" id="2133944"/>
    <lineage>
        <taxon>Bacteria</taxon>
        <taxon>Pseudomonadati</taxon>
        <taxon>Bacteroidota</taxon>
        <taxon>Bacteroidia</taxon>
        <taxon>Bacteroidales</taxon>
        <taxon>Prevotellaceae</taxon>
        <taxon>Pseudoprevotella</taxon>
    </lineage>
</organism>
<feature type="transmembrane region" description="Helical" evidence="1">
    <location>
        <begin position="78"/>
        <end position="100"/>
    </location>
</feature>
<dbReference type="EMBL" id="CP033459">
    <property type="protein sequence ID" value="QFQ12920.1"/>
    <property type="molecule type" value="Genomic_DNA"/>
</dbReference>
<gene>
    <name evidence="3" type="ORF">C7Y71_007750</name>
</gene>
<keyword evidence="4" id="KW-1185">Reference proteome</keyword>
<dbReference type="RefSeq" id="WP_111897990.1">
    <property type="nucleotide sequence ID" value="NZ_CP033459.1"/>
</dbReference>
<dbReference type="InterPro" id="IPR026870">
    <property type="entry name" value="Zinc_ribbon_dom"/>
</dbReference>
<keyword evidence="1" id="KW-0812">Transmembrane</keyword>
<reference evidence="3 4" key="1">
    <citation type="submission" date="2018-11" db="EMBL/GenBank/DDBJ databases">
        <authorList>
            <person name="Na S.W."/>
            <person name="Baik M."/>
        </authorList>
    </citation>
    <scope>NUCLEOTIDE SEQUENCE [LARGE SCALE GENOMIC DNA]</scope>
    <source>
        <strain evidence="3 4">E39</strain>
    </source>
</reference>
<dbReference type="Pfam" id="PF13240">
    <property type="entry name" value="Zn_Ribbon_1"/>
    <property type="match status" value="1"/>
</dbReference>
<evidence type="ECO:0000313" key="3">
    <source>
        <dbReference type="EMBL" id="QFQ12920.1"/>
    </source>
</evidence>
<dbReference type="AlphaFoldDB" id="A0A5P8E7Q4"/>
<evidence type="ECO:0000256" key="1">
    <source>
        <dbReference type="SAM" id="Phobius"/>
    </source>
</evidence>
<name>A0A5P8E7Q4_9BACT</name>
<evidence type="ECO:0000259" key="2">
    <source>
        <dbReference type="Pfam" id="PF13240"/>
    </source>
</evidence>
<keyword evidence="1" id="KW-0472">Membrane</keyword>